<feature type="transmembrane region" description="Helical" evidence="2">
    <location>
        <begin position="455"/>
        <end position="473"/>
    </location>
</feature>
<sequence length="561" mass="61684">MLSKGIHAALQTLLIALLLYMSLSPFLPPSSVPDTAPQDVFSSGRAMHHLEQISRQPHPTGSKELQRVREYIIAQLKALGIEPEIQQSKATVNGQALDVYNVIGEIKGTHSTKDVLLSAHYDTVPESNGASDDGSGVVTLLETARLIKSGPPLANNIILLFTDGEEIDLLGAQAFAKQMASLADIGIVINFEARGNGGPSVLFETGTDRNYSLMRDFAKTAPYPIAYSFVFNLYKYMPNSTDMNVFKASGIQGLNFGFTFGLDAYHTDSDTIENIHEGSLQHHGSHAASMAQYLGNADLNAVIEGEKATYFNIAGHRIVVYPQQWDLYLMIGAVILFYWTMYSGVKRGKIQLAQTLKSSYSYLFSAFIVMVMIAALGWVLRIVFAYHKQQFNDPEASIYLGIGMLLLSVALLARKYATLALAGRTSLLNLYFGIAAVHLSLAILTFFIFPGGTYMFLWSVIGMLTGLTIVFRLQNAKPPMIQSILLLCGVPGLLVAIPFVAILFMLLPFTLWFAFFLACLFPLGLLLPYFSLWRNIHGRSVPLFSSAAGLLFLFIGLLRLM</sequence>
<comment type="caution">
    <text evidence="4">The sequence shown here is derived from an EMBL/GenBank/DDBJ whole genome shotgun (WGS) entry which is preliminary data.</text>
</comment>
<feature type="domain" description="Peptidase M28" evidence="3">
    <location>
        <begin position="101"/>
        <end position="289"/>
    </location>
</feature>
<dbReference type="EMBL" id="JAHZIJ010000004">
    <property type="protein sequence ID" value="MBW7474721.1"/>
    <property type="molecule type" value="Genomic_DNA"/>
</dbReference>
<dbReference type="Gene3D" id="3.40.630.10">
    <property type="entry name" value="Zn peptidases"/>
    <property type="match status" value="1"/>
</dbReference>
<dbReference type="PANTHER" id="PTHR12147:SF26">
    <property type="entry name" value="PEPTIDASE M28 DOMAIN-CONTAINING PROTEIN"/>
    <property type="match status" value="1"/>
</dbReference>
<feature type="transmembrane region" description="Helical" evidence="2">
    <location>
        <begin position="428"/>
        <end position="449"/>
    </location>
</feature>
<evidence type="ECO:0000313" key="5">
    <source>
        <dbReference type="Proteomes" id="UP000812277"/>
    </source>
</evidence>
<feature type="transmembrane region" description="Helical" evidence="2">
    <location>
        <begin position="396"/>
        <end position="416"/>
    </location>
</feature>
<protein>
    <submittedName>
        <fullName evidence="4">M20/M25/M40 family metallo-hydrolase</fullName>
    </submittedName>
</protein>
<evidence type="ECO:0000259" key="3">
    <source>
        <dbReference type="Pfam" id="PF04389"/>
    </source>
</evidence>
<evidence type="ECO:0000256" key="2">
    <source>
        <dbReference type="SAM" id="Phobius"/>
    </source>
</evidence>
<dbReference type="InterPro" id="IPR045175">
    <property type="entry name" value="M28_fam"/>
</dbReference>
<dbReference type="PANTHER" id="PTHR12147">
    <property type="entry name" value="METALLOPEPTIDASE M28 FAMILY MEMBER"/>
    <property type="match status" value="1"/>
</dbReference>
<feature type="transmembrane region" description="Helical" evidence="2">
    <location>
        <begin position="325"/>
        <end position="342"/>
    </location>
</feature>
<dbReference type="PROSITE" id="PS00758">
    <property type="entry name" value="ARGE_DAPE_CPG2_1"/>
    <property type="match status" value="1"/>
</dbReference>
<keyword evidence="2" id="KW-0812">Transmembrane</keyword>
<dbReference type="Pfam" id="PF04389">
    <property type="entry name" value="Peptidase_M28"/>
    <property type="match status" value="1"/>
</dbReference>
<keyword evidence="2" id="KW-1133">Transmembrane helix</keyword>
<dbReference type="InterPro" id="IPR007484">
    <property type="entry name" value="Peptidase_M28"/>
</dbReference>
<name>A0ABS7D4E1_9BACL</name>
<gene>
    <name evidence="4" type="ORF">K0T92_08180</name>
</gene>
<keyword evidence="2" id="KW-0472">Membrane</keyword>
<feature type="transmembrane region" description="Helical" evidence="2">
    <location>
        <begin position="485"/>
        <end position="505"/>
    </location>
</feature>
<evidence type="ECO:0000313" key="4">
    <source>
        <dbReference type="EMBL" id="MBW7474721.1"/>
    </source>
</evidence>
<keyword evidence="1" id="KW-0378">Hydrolase</keyword>
<reference evidence="4 5" key="1">
    <citation type="submission" date="2021-07" db="EMBL/GenBank/DDBJ databases">
        <title>Paenibacillus radiodurans sp. nov., isolated from the southeastern edge of Tengger Desert.</title>
        <authorList>
            <person name="Zhang G."/>
        </authorList>
    </citation>
    <scope>NUCLEOTIDE SEQUENCE [LARGE SCALE GENOMIC DNA]</scope>
    <source>
        <strain evidence="4 5">DT7-4</strain>
    </source>
</reference>
<proteinExistence type="predicted"/>
<dbReference type="InterPro" id="IPR001261">
    <property type="entry name" value="ArgE/DapE_CS"/>
</dbReference>
<feature type="transmembrane region" description="Helical" evidence="2">
    <location>
        <begin position="511"/>
        <end position="529"/>
    </location>
</feature>
<accession>A0ABS7D4E1</accession>
<keyword evidence="5" id="KW-1185">Reference proteome</keyword>
<dbReference type="Proteomes" id="UP000812277">
    <property type="component" value="Unassembled WGS sequence"/>
</dbReference>
<dbReference type="SUPFAM" id="SSF53187">
    <property type="entry name" value="Zn-dependent exopeptidases"/>
    <property type="match status" value="1"/>
</dbReference>
<feature type="transmembrane region" description="Helical" evidence="2">
    <location>
        <begin position="362"/>
        <end position="384"/>
    </location>
</feature>
<evidence type="ECO:0000256" key="1">
    <source>
        <dbReference type="ARBA" id="ARBA00022801"/>
    </source>
</evidence>
<dbReference type="RefSeq" id="WP_219871966.1">
    <property type="nucleotide sequence ID" value="NZ_JAHZIJ010000004.1"/>
</dbReference>
<feature type="transmembrane region" description="Helical" evidence="2">
    <location>
        <begin position="541"/>
        <end position="560"/>
    </location>
</feature>
<organism evidence="4 5">
    <name type="scientific">Paenibacillus oenotherae</name>
    <dbReference type="NCBI Taxonomy" id="1435645"/>
    <lineage>
        <taxon>Bacteria</taxon>
        <taxon>Bacillati</taxon>
        <taxon>Bacillota</taxon>
        <taxon>Bacilli</taxon>
        <taxon>Bacillales</taxon>
        <taxon>Paenibacillaceae</taxon>
        <taxon>Paenibacillus</taxon>
    </lineage>
</organism>